<keyword evidence="3" id="KW-1185">Reference proteome</keyword>
<proteinExistence type="predicted"/>
<evidence type="ECO:0000313" key="3">
    <source>
        <dbReference type="Proteomes" id="UP000279236"/>
    </source>
</evidence>
<evidence type="ECO:0000313" key="2">
    <source>
        <dbReference type="EMBL" id="RSH78485.1"/>
    </source>
</evidence>
<feature type="region of interest" description="Disordered" evidence="1">
    <location>
        <begin position="115"/>
        <end position="134"/>
    </location>
</feature>
<gene>
    <name evidence="2" type="ORF">EHS24_002210</name>
</gene>
<dbReference type="RefSeq" id="XP_028473632.1">
    <property type="nucleotide sequence ID" value="XM_028617954.1"/>
</dbReference>
<evidence type="ECO:0008006" key="4">
    <source>
        <dbReference type="Google" id="ProtNLM"/>
    </source>
</evidence>
<feature type="compositionally biased region" description="Basic residues" evidence="1">
    <location>
        <begin position="117"/>
        <end position="127"/>
    </location>
</feature>
<sequence>MSDTEPQPVIFKRRGDYDFVTMAFVGKAVRYQTRAEKGGVITLDIDEHPWWIVLDQEPGNFTCNMTLLLVADICDAVNHGTRLVAAAWVEECLEMGKETCARKYYIDLPPHPDTLDKKKKKKEKKKGAVMVTDA</sequence>
<dbReference type="EMBL" id="RSCE01000012">
    <property type="protein sequence ID" value="RSH78485.1"/>
    <property type="molecule type" value="Genomic_DNA"/>
</dbReference>
<name>A0A427XHY3_9TREE</name>
<organism evidence="2 3">
    <name type="scientific">Apiotrichum porosum</name>
    <dbReference type="NCBI Taxonomy" id="105984"/>
    <lineage>
        <taxon>Eukaryota</taxon>
        <taxon>Fungi</taxon>
        <taxon>Dikarya</taxon>
        <taxon>Basidiomycota</taxon>
        <taxon>Agaricomycotina</taxon>
        <taxon>Tremellomycetes</taxon>
        <taxon>Trichosporonales</taxon>
        <taxon>Trichosporonaceae</taxon>
        <taxon>Apiotrichum</taxon>
    </lineage>
</organism>
<dbReference type="Proteomes" id="UP000279236">
    <property type="component" value="Unassembled WGS sequence"/>
</dbReference>
<dbReference type="GeneID" id="39586753"/>
<dbReference type="AlphaFoldDB" id="A0A427XHY3"/>
<accession>A0A427XHY3</accession>
<protein>
    <recommendedName>
        <fullName evidence="4">BRCT domain-containing protein</fullName>
    </recommendedName>
</protein>
<reference evidence="2 3" key="1">
    <citation type="submission" date="2018-11" db="EMBL/GenBank/DDBJ databases">
        <title>Genome sequence of Apiotrichum porosum DSM 27194.</title>
        <authorList>
            <person name="Aliyu H."/>
            <person name="Gorte O."/>
            <person name="Ochsenreither K."/>
        </authorList>
    </citation>
    <scope>NUCLEOTIDE SEQUENCE [LARGE SCALE GENOMIC DNA]</scope>
    <source>
        <strain evidence="2 3">DSM 27194</strain>
    </source>
</reference>
<comment type="caution">
    <text evidence="2">The sequence shown here is derived from an EMBL/GenBank/DDBJ whole genome shotgun (WGS) entry which is preliminary data.</text>
</comment>
<evidence type="ECO:0000256" key="1">
    <source>
        <dbReference type="SAM" id="MobiDB-lite"/>
    </source>
</evidence>